<evidence type="ECO:0000256" key="2">
    <source>
        <dbReference type="ARBA" id="ARBA00009677"/>
    </source>
</evidence>
<dbReference type="PANTHER" id="PTHR30435:SF18">
    <property type="entry name" value="FLAGELLAR BASAL-BODY ROD PROTEIN FLGF"/>
    <property type="match status" value="1"/>
</dbReference>
<dbReference type="Pfam" id="PF06429">
    <property type="entry name" value="Flg_bbr_C"/>
    <property type="match status" value="1"/>
</dbReference>
<evidence type="ECO:0000313" key="10">
    <source>
        <dbReference type="Proteomes" id="UP001184150"/>
    </source>
</evidence>
<dbReference type="PANTHER" id="PTHR30435">
    <property type="entry name" value="FLAGELLAR PROTEIN"/>
    <property type="match status" value="1"/>
</dbReference>
<keyword evidence="3 6" id="KW-0975">Bacterial flagellum</keyword>
<evidence type="ECO:0000256" key="3">
    <source>
        <dbReference type="ARBA" id="ARBA00023143"/>
    </source>
</evidence>
<dbReference type="NCBIfam" id="NF009280">
    <property type="entry name" value="PRK12640.1"/>
    <property type="match status" value="1"/>
</dbReference>
<evidence type="ECO:0000256" key="4">
    <source>
        <dbReference type="ARBA" id="ARBA00038560"/>
    </source>
</evidence>
<organism evidence="9 10">
    <name type="scientific">Novosphingobium capsulatum</name>
    <dbReference type="NCBI Taxonomy" id="13688"/>
    <lineage>
        <taxon>Bacteria</taxon>
        <taxon>Pseudomonadati</taxon>
        <taxon>Pseudomonadota</taxon>
        <taxon>Alphaproteobacteria</taxon>
        <taxon>Sphingomonadales</taxon>
        <taxon>Sphingomonadaceae</taxon>
        <taxon>Novosphingobium</taxon>
    </lineage>
</organism>
<dbReference type="InterPro" id="IPR037925">
    <property type="entry name" value="FlgE/F/G-like"/>
</dbReference>
<dbReference type="Proteomes" id="UP001184150">
    <property type="component" value="Unassembled WGS sequence"/>
</dbReference>
<accession>A0ABU1MRZ5</accession>
<keyword evidence="9" id="KW-0969">Cilium</keyword>
<keyword evidence="9" id="KW-0966">Cell projection</keyword>
<evidence type="ECO:0000256" key="6">
    <source>
        <dbReference type="RuleBase" id="RU362116"/>
    </source>
</evidence>
<dbReference type="InterPro" id="IPR053967">
    <property type="entry name" value="LlgE_F_G-like_D1"/>
</dbReference>
<evidence type="ECO:0000259" key="8">
    <source>
        <dbReference type="Pfam" id="PF22692"/>
    </source>
</evidence>
<gene>
    <name evidence="9" type="ORF">J2792_003653</name>
</gene>
<evidence type="ECO:0000256" key="1">
    <source>
        <dbReference type="ARBA" id="ARBA00004117"/>
    </source>
</evidence>
<comment type="caution">
    <text evidence="9">The sequence shown here is derived from an EMBL/GenBank/DDBJ whole genome shotgun (WGS) entry which is preliminary data.</text>
</comment>
<feature type="domain" description="Flagellar basal-body/hook protein C-terminal" evidence="7">
    <location>
        <begin position="202"/>
        <end position="246"/>
    </location>
</feature>
<sequence>MDRLIYTAYSGMTGSMVRERVIASNMANAQTVGFRQEMLSATPVTLKGPALEARAMTQGYVQGSSMKQGATMATNNPLDVALSGDTMLAVQTQDGSEAYTRRGDLTITTDGVLQNGDGRPVIGDGGPITVPTGTIVTIAPDGTVLAGDPQNPSTPPQAVARIKLVSTQGSQVGKGLDGLFRVTGPNNTIGTLPQDEEARLTPGALEQSNVDPTQVLVEMVEAQRLFDMRTKVASTAREVDEKSASLMRLNT</sequence>
<dbReference type="Pfam" id="PF22692">
    <property type="entry name" value="LlgE_F_G_D1"/>
    <property type="match status" value="1"/>
</dbReference>
<comment type="subunit">
    <text evidence="4 6">The basal body constitutes a major portion of the flagellar organelle and consists of five rings (E,L,P,S, and M) mounted on a central rod. The rod consists of about 26 subunits of FlgG in the distal portion, and FlgB, FlgC and FlgF are thought to build up the proximal portion of the rod with about 6 subunits each.</text>
</comment>
<dbReference type="InterPro" id="IPR020013">
    <property type="entry name" value="Flagellar_FlgE/F/G"/>
</dbReference>
<evidence type="ECO:0000259" key="7">
    <source>
        <dbReference type="Pfam" id="PF06429"/>
    </source>
</evidence>
<dbReference type="NCBIfam" id="TIGR03506">
    <property type="entry name" value="FlgEFG_subfam"/>
    <property type="match status" value="1"/>
</dbReference>
<name>A0ABU1MRZ5_9SPHN</name>
<protein>
    <recommendedName>
        <fullName evidence="5 6">Flagellar basal-body rod protein FlgF</fullName>
    </recommendedName>
</protein>
<dbReference type="SUPFAM" id="SSF117143">
    <property type="entry name" value="Flagellar hook protein flgE"/>
    <property type="match status" value="1"/>
</dbReference>
<dbReference type="EMBL" id="JAVDRD010000012">
    <property type="protein sequence ID" value="MDR6512766.1"/>
    <property type="molecule type" value="Genomic_DNA"/>
</dbReference>
<feature type="domain" description="Flagellar hook protein FlgE/F/G-like D1" evidence="8">
    <location>
        <begin position="81"/>
        <end position="145"/>
    </location>
</feature>
<evidence type="ECO:0000313" key="9">
    <source>
        <dbReference type="EMBL" id="MDR6512766.1"/>
    </source>
</evidence>
<reference evidence="9 10" key="1">
    <citation type="submission" date="2023-07" db="EMBL/GenBank/DDBJ databases">
        <title>Sorghum-associated microbial communities from plants grown in Nebraska, USA.</title>
        <authorList>
            <person name="Schachtman D."/>
        </authorList>
    </citation>
    <scope>NUCLEOTIDE SEQUENCE [LARGE SCALE GENOMIC DNA]</scope>
    <source>
        <strain evidence="9 10">DS1027</strain>
    </source>
</reference>
<keyword evidence="9" id="KW-0282">Flagellum</keyword>
<keyword evidence="10" id="KW-1185">Reference proteome</keyword>
<proteinExistence type="inferred from homology"/>
<dbReference type="InterPro" id="IPR010930">
    <property type="entry name" value="Flg_bb/hook_C_dom"/>
</dbReference>
<comment type="similarity">
    <text evidence="2 6">Belongs to the flagella basal body rod proteins family.</text>
</comment>
<evidence type="ECO:0000256" key="5">
    <source>
        <dbReference type="ARBA" id="ARBA00040228"/>
    </source>
</evidence>
<dbReference type="RefSeq" id="WP_309806220.1">
    <property type="nucleotide sequence ID" value="NZ_JAVDRD010000012.1"/>
</dbReference>
<comment type="subcellular location">
    <subcellularLocation>
        <location evidence="1 6">Bacterial flagellum basal body</location>
    </subcellularLocation>
</comment>